<dbReference type="SUPFAM" id="SSF56112">
    <property type="entry name" value="Protein kinase-like (PK-like)"/>
    <property type="match status" value="1"/>
</dbReference>
<evidence type="ECO:0000256" key="31">
    <source>
        <dbReference type="ARBA" id="ARBA00082349"/>
    </source>
</evidence>
<dbReference type="PROSITE" id="PS00108">
    <property type="entry name" value="PROTEIN_KINASE_ST"/>
    <property type="match status" value="1"/>
</dbReference>
<dbReference type="GO" id="GO:0070161">
    <property type="term" value="C:anchoring junction"/>
    <property type="evidence" value="ECO:0007669"/>
    <property type="project" value="UniProtKB-SubCell"/>
</dbReference>
<proteinExistence type="inferred from homology"/>
<comment type="catalytic activity">
    <reaction evidence="25">
        <text>L-threonyl-[protein] + ATP = O-phospho-L-threonyl-[protein] + ADP + H(+)</text>
        <dbReference type="Rhea" id="RHEA:46608"/>
        <dbReference type="Rhea" id="RHEA-COMP:11060"/>
        <dbReference type="Rhea" id="RHEA-COMP:11605"/>
        <dbReference type="ChEBI" id="CHEBI:15378"/>
        <dbReference type="ChEBI" id="CHEBI:30013"/>
        <dbReference type="ChEBI" id="CHEBI:30616"/>
        <dbReference type="ChEBI" id="CHEBI:61977"/>
        <dbReference type="ChEBI" id="CHEBI:456216"/>
        <dbReference type="EC" id="2.7.11.1"/>
    </reaction>
</comment>
<feature type="region of interest" description="Disordered" evidence="34">
    <location>
        <begin position="1456"/>
        <end position="1509"/>
    </location>
</feature>
<evidence type="ECO:0000256" key="5">
    <source>
        <dbReference type="ARBA" id="ARBA00004510"/>
    </source>
</evidence>
<dbReference type="PROSITE" id="PS50003">
    <property type="entry name" value="PH_DOMAIN"/>
    <property type="match status" value="1"/>
</dbReference>
<comment type="cofactor">
    <cofactor evidence="1">
        <name>Mg(2+)</name>
        <dbReference type="ChEBI" id="CHEBI:18420"/>
    </cofactor>
</comment>
<dbReference type="Pfam" id="PF25346">
    <property type="entry name" value="PH_MRCK"/>
    <property type="match status" value="1"/>
</dbReference>
<dbReference type="GO" id="GO:0005737">
    <property type="term" value="C:cytoplasm"/>
    <property type="evidence" value="ECO:0007669"/>
    <property type="project" value="UniProtKB-SubCell"/>
</dbReference>
<evidence type="ECO:0000256" key="18">
    <source>
        <dbReference type="ARBA" id="ARBA00022833"/>
    </source>
</evidence>
<dbReference type="SMART" id="SM00133">
    <property type="entry name" value="S_TK_X"/>
    <property type="match status" value="1"/>
</dbReference>
<dbReference type="PANTHER" id="PTHR22988:SF34">
    <property type="entry name" value="SERINE_THREONINE-PROTEIN KINASE MRCK BETA"/>
    <property type="match status" value="1"/>
</dbReference>
<keyword evidence="18" id="KW-0862">Zinc</keyword>
<dbReference type="SMART" id="SM00036">
    <property type="entry name" value="CNH"/>
    <property type="match status" value="1"/>
</dbReference>
<evidence type="ECO:0000256" key="3">
    <source>
        <dbReference type="ARBA" id="ARBA00004413"/>
    </source>
</evidence>
<dbReference type="Pfam" id="PF15796">
    <property type="entry name" value="KELK"/>
    <property type="match status" value="1"/>
</dbReference>
<dbReference type="PROSITE" id="PS50081">
    <property type="entry name" value="ZF_DAG_PE_2"/>
    <property type="match status" value="1"/>
</dbReference>
<evidence type="ECO:0000256" key="7">
    <source>
        <dbReference type="ARBA" id="ARBA00012513"/>
    </source>
</evidence>
<keyword evidence="23" id="KW-0472">Membrane</keyword>
<evidence type="ECO:0000256" key="19">
    <source>
        <dbReference type="ARBA" id="ARBA00022840"/>
    </source>
</evidence>
<evidence type="ECO:0000259" key="38">
    <source>
        <dbReference type="PROSITE" id="PS50219"/>
    </source>
</evidence>
<dbReference type="GO" id="GO:0005524">
    <property type="term" value="F:ATP binding"/>
    <property type="evidence" value="ECO:0007669"/>
    <property type="project" value="UniProtKB-UniRule"/>
</dbReference>
<sequence>AVLTVVTKPFTQLVKEMQLHREDFEIIKVIGRGAFGEVAVVRMKNTERIYAMKILNKWEMLKRAETACFREERDVLVNGDCQWITTLHYAFQDENYLYLVMDYYVGGDLLTLLSKFEDKLPEDMARFYIGEMVLAIDSIHQLHYVHRDIKPDNVLLDVNGHIRLADFGSCLKMNDDGTVQSSVAVGTPDYISPEILQAMEDGMGKYGPECDWWSLGVCMYEMLYGETPFYAESLVETYGKIMNHEERFQFPSHVTDVSEEAKDLIQRLICSRERRLGQNGIEDFKKHAFFEGLNWENIRNLEAPYIPDVSSPSDTSNFDVDDDVLRNIEILPPGSHTGFSGLHLPFIGFTFTTESCFSDRGSLKSIMQSSTLTRDEGVQRDLENSLQAEAYERRIRRLEQEKLELSRKLQESTQTVQSLHGSTRALGGSAREKEIKKLNEEIERLKSKIADSNRLERQLEDTVTLRQEHEDSTHRLKGLEKQYRVVRQEKEDFHKQLVEASERLKSQARELKDAHQQRKLALQEFSELNERMAELRSQKQKVSRQLRDKEEEVEAAMQKMDSMRQEMRKSEKLRKELEARLEDAVAEASRERKLREHSENFSKQVESELEALKVMKQGGRGPGATLEHQQEISKIKSELEKKVLFYEEELVRREASHVLEVKNVKKEVHDSESHQLALQKEVLMLKDKLEKSKRERHTEMEEAVGTVREKYERERALLLEENKKLTAENERLCSFVDKLTAQNRQLEDELQGLAAKKESVAHWEAQIAEIIQWVSDEKDARGYLQALASKMTEELEALRSSSLGSRALDPLWKVRRSQKLDMSARLELQSALEAEIRAKQLVQEELRKVKDTNLSFESKLKDSEAKNRELLEEMEILKKKMEEKFRADTGLKLPDFQDSIFEYFNTAPLAHDLTFRVSASQGHAQGYHCDRSRLVPAHSLGLTFLMFFLQPKAHQFSIKSFSSPTQCSHCTSLMVGLIRQGYACEVCSFACHVSCRESAPQVCPIPPEQSKRPLGVDVQRGIGTAYKGYVKVPKPTGVKKGWQRAYAVVCDCKLFLYDLPEGKSTQPGVVASQVLDLRDEEFSVSSVLASDVIHASRRDIPCIFRVTASLLGTPSKTSSLLILTENENEKRKWVGILEGLQSILHKNRLKNQVVHVPQEAYDSTLPLIKAVLSAAVIDGDRIVVGLEEGLYVIEVTRDVIVRVADYKKVYQIELAPKEKVAVLLCGRNHHVHLCPWSAFDGAESSADVKLPETKGCQLIAAATLRRSSSTCLFAAVKRLVLCYEVQRTRPFHRKVNEIVAPGTVQWMAALKDKLCVGYPSGFSLLSPQGDGQALTLVNPNDPSLTFLSQQSFDALCAVELKSEEYLLCFSHMGLYVDPQGRRSRMQELMWPAAPVACSMYMFFCCHIPVPKSEKQQVGRRAGSEETGHRAHADVERMGTGWGMGVLLLTTFLSTQSAVPPSQEERPGPAPPSLSRQPPSRNKPYISWPSSGGSEPGVAVPLRSMSDPDQDFDKEVRLTFSFTPPGPALWGPVGPGCSLVAAAGGRAAW</sequence>
<dbReference type="SMART" id="SM00220">
    <property type="entry name" value="S_TKc"/>
    <property type="match status" value="1"/>
</dbReference>
<evidence type="ECO:0000256" key="24">
    <source>
        <dbReference type="ARBA" id="ARBA00023273"/>
    </source>
</evidence>
<comment type="subcellular location">
    <subcellularLocation>
        <location evidence="2">Cell junction</location>
    </subcellularLocation>
    <subcellularLocation>
        <location evidence="3">Cell membrane</location>
        <topology evidence="3">Peripheral membrane protein</topology>
        <orientation evidence="3">Cytoplasmic side</orientation>
    </subcellularLocation>
    <subcellularLocation>
        <location evidence="5">Cell projection</location>
        <location evidence="5">Lamellipodium</location>
    </subcellularLocation>
    <subcellularLocation>
        <location evidence="4">Cytoplasm</location>
    </subcellularLocation>
</comment>
<dbReference type="Pfam" id="PF00069">
    <property type="entry name" value="Pkinase"/>
    <property type="match status" value="1"/>
</dbReference>
<dbReference type="InterPro" id="IPR002219">
    <property type="entry name" value="PKC_DAG/PE"/>
</dbReference>
<dbReference type="GO" id="GO:0016477">
    <property type="term" value="P:cell migration"/>
    <property type="evidence" value="ECO:0007669"/>
    <property type="project" value="UniProtKB-ARBA"/>
</dbReference>
<reference evidence="40" key="1">
    <citation type="submission" date="2025-08" db="UniProtKB">
        <authorList>
            <consortium name="Ensembl"/>
        </authorList>
    </citation>
    <scope>IDENTIFICATION</scope>
</reference>
<feature type="domain" description="CNH" evidence="38">
    <location>
        <begin position="1168"/>
        <end position="1445"/>
    </location>
</feature>
<evidence type="ECO:0000256" key="14">
    <source>
        <dbReference type="ARBA" id="ARBA00022723"/>
    </source>
</evidence>
<dbReference type="InterPro" id="IPR001180">
    <property type="entry name" value="CNH_dom"/>
</dbReference>
<dbReference type="InterPro" id="IPR008271">
    <property type="entry name" value="Ser/Thr_kinase_AS"/>
</dbReference>
<dbReference type="FunFam" id="3.30.200.20:FF:001209">
    <property type="entry name" value="Serine/threonine-protein kinase MRCK beta"/>
    <property type="match status" value="1"/>
</dbReference>
<protein>
    <recommendedName>
        <fullName evidence="28">Serine/threonine-protein kinase MRCK beta</fullName>
        <ecNumber evidence="7">2.7.11.1</ecNumber>
    </recommendedName>
    <alternativeName>
        <fullName evidence="30">CDC42-binding protein kinase beta</fullName>
    </alternativeName>
    <alternativeName>
        <fullName evidence="31">DMPK-like beta</fullName>
    </alternativeName>
    <alternativeName>
        <fullName evidence="29">Myotonic dystrophy kinase-related CDC42-binding kinase beta</fullName>
    </alternativeName>
</protein>
<dbReference type="InterPro" id="IPR001849">
    <property type="entry name" value="PH_domain"/>
</dbReference>
<dbReference type="Ensembl" id="ENSNVIT00000018710.1">
    <property type="protein sequence ID" value="ENSNVIP00000016039.1"/>
    <property type="gene ID" value="ENSNVIG00000010257.1"/>
</dbReference>
<dbReference type="GO" id="GO:0030027">
    <property type="term" value="C:lamellipodium"/>
    <property type="evidence" value="ECO:0007669"/>
    <property type="project" value="UniProtKB-SubCell"/>
</dbReference>
<dbReference type="InterPro" id="IPR046349">
    <property type="entry name" value="C1-like_sf"/>
</dbReference>
<dbReference type="FunFam" id="1.10.510.10:FF:000014">
    <property type="entry name" value="Non-specific serine/threonine protein kinase"/>
    <property type="match status" value="1"/>
</dbReference>
<evidence type="ECO:0000256" key="23">
    <source>
        <dbReference type="ARBA" id="ARBA00023136"/>
    </source>
</evidence>
<keyword evidence="13" id="KW-0808">Transferase</keyword>
<dbReference type="Gene3D" id="3.30.200.20">
    <property type="entry name" value="Phosphorylase Kinase, domain 1"/>
    <property type="match status" value="1"/>
</dbReference>
<dbReference type="InterPro" id="IPR031597">
    <property type="entry name" value="KELK"/>
</dbReference>
<dbReference type="SUPFAM" id="SSF50729">
    <property type="entry name" value="PH domain-like"/>
    <property type="match status" value="1"/>
</dbReference>
<keyword evidence="22 33" id="KW-0175">Coiled coil</keyword>
<keyword evidence="15 32" id="KW-0547">Nucleotide-binding</keyword>
<keyword evidence="16" id="KW-0863">Zinc-finger</keyword>
<dbReference type="PROSITE" id="PS51285">
    <property type="entry name" value="AGC_KINASE_CTER"/>
    <property type="match status" value="1"/>
</dbReference>
<evidence type="ECO:0000259" key="35">
    <source>
        <dbReference type="PROSITE" id="PS50003"/>
    </source>
</evidence>
<dbReference type="InterPro" id="IPR011009">
    <property type="entry name" value="Kinase-like_dom_sf"/>
</dbReference>
<evidence type="ECO:0000259" key="37">
    <source>
        <dbReference type="PROSITE" id="PS50081"/>
    </source>
</evidence>
<dbReference type="PROSITE" id="PS00479">
    <property type="entry name" value="ZF_DAG_PE_1"/>
    <property type="match status" value="1"/>
</dbReference>
<evidence type="ECO:0000256" key="12">
    <source>
        <dbReference type="ARBA" id="ARBA00022553"/>
    </source>
</evidence>
<dbReference type="Proteomes" id="UP000694425">
    <property type="component" value="Unplaced"/>
</dbReference>
<dbReference type="PRINTS" id="PR00008">
    <property type="entry name" value="DAGPEDOMAIN"/>
</dbReference>
<feature type="binding site" evidence="32">
    <location>
        <position position="53"/>
    </location>
    <ligand>
        <name>ATP</name>
        <dbReference type="ChEBI" id="CHEBI:30616"/>
    </ligand>
</feature>
<comment type="catalytic activity">
    <reaction evidence="26">
        <text>L-seryl-[protein] + ATP = O-phospho-L-seryl-[protein] + ADP + H(+)</text>
        <dbReference type="Rhea" id="RHEA:17989"/>
        <dbReference type="Rhea" id="RHEA-COMP:9863"/>
        <dbReference type="Rhea" id="RHEA-COMP:11604"/>
        <dbReference type="ChEBI" id="CHEBI:15378"/>
        <dbReference type="ChEBI" id="CHEBI:29999"/>
        <dbReference type="ChEBI" id="CHEBI:30616"/>
        <dbReference type="ChEBI" id="CHEBI:83421"/>
        <dbReference type="ChEBI" id="CHEBI:456216"/>
        <dbReference type="EC" id="2.7.11.1"/>
    </reaction>
</comment>
<evidence type="ECO:0000256" key="29">
    <source>
        <dbReference type="ARBA" id="ARBA00079250"/>
    </source>
</evidence>
<keyword evidence="41" id="KW-1185">Reference proteome</keyword>
<evidence type="ECO:0000256" key="33">
    <source>
        <dbReference type="SAM" id="Coils"/>
    </source>
</evidence>
<dbReference type="InterPro" id="IPR000719">
    <property type="entry name" value="Prot_kinase_dom"/>
</dbReference>
<evidence type="ECO:0000256" key="21">
    <source>
        <dbReference type="ARBA" id="ARBA00022949"/>
    </source>
</evidence>
<reference evidence="40" key="2">
    <citation type="submission" date="2025-09" db="UniProtKB">
        <authorList>
            <consortium name="Ensembl"/>
        </authorList>
    </citation>
    <scope>IDENTIFICATION</scope>
</reference>
<keyword evidence="9" id="KW-0488">Methylation</keyword>
<evidence type="ECO:0000256" key="16">
    <source>
        <dbReference type="ARBA" id="ARBA00022771"/>
    </source>
</evidence>
<dbReference type="Gene3D" id="3.30.60.20">
    <property type="match status" value="1"/>
</dbReference>
<evidence type="ECO:0000256" key="25">
    <source>
        <dbReference type="ARBA" id="ARBA00047899"/>
    </source>
</evidence>
<dbReference type="SUPFAM" id="SSF57889">
    <property type="entry name" value="Cysteine-rich domain"/>
    <property type="match status" value="1"/>
</dbReference>
<organism evidence="40 41">
    <name type="scientific">Neovison vison</name>
    <name type="common">American mink</name>
    <name type="synonym">Mustela vison</name>
    <dbReference type="NCBI Taxonomy" id="452646"/>
    <lineage>
        <taxon>Eukaryota</taxon>
        <taxon>Metazoa</taxon>
        <taxon>Chordata</taxon>
        <taxon>Craniata</taxon>
        <taxon>Vertebrata</taxon>
        <taxon>Euteleostomi</taxon>
        <taxon>Mammalia</taxon>
        <taxon>Eutheria</taxon>
        <taxon>Laurasiatheria</taxon>
        <taxon>Carnivora</taxon>
        <taxon>Caniformia</taxon>
        <taxon>Musteloidea</taxon>
        <taxon>Mustelidae</taxon>
        <taxon>Mustelinae</taxon>
        <taxon>Neogale</taxon>
    </lineage>
</organism>
<evidence type="ECO:0000256" key="9">
    <source>
        <dbReference type="ARBA" id="ARBA00022481"/>
    </source>
</evidence>
<keyword evidence="8" id="KW-1003">Cell membrane</keyword>
<evidence type="ECO:0000256" key="26">
    <source>
        <dbReference type="ARBA" id="ARBA00048679"/>
    </source>
</evidence>
<evidence type="ECO:0000256" key="17">
    <source>
        <dbReference type="ARBA" id="ARBA00022777"/>
    </source>
</evidence>
<dbReference type="PROSITE" id="PS50219">
    <property type="entry name" value="CNH"/>
    <property type="match status" value="1"/>
</dbReference>
<accession>A0A8C7EQS8</accession>
<evidence type="ECO:0000256" key="2">
    <source>
        <dbReference type="ARBA" id="ARBA00004282"/>
    </source>
</evidence>
<keyword evidence="21" id="KW-0965">Cell junction</keyword>
<dbReference type="Gene3D" id="1.10.510.10">
    <property type="entry name" value="Transferase(Phosphotransferase) domain 1"/>
    <property type="match status" value="1"/>
</dbReference>
<dbReference type="InterPro" id="IPR000961">
    <property type="entry name" value="AGC-kinase_C"/>
</dbReference>
<keyword evidence="19 32" id="KW-0067">ATP-binding</keyword>
<evidence type="ECO:0000256" key="22">
    <source>
        <dbReference type="ARBA" id="ARBA00023054"/>
    </source>
</evidence>
<evidence type="ECO:0000313" key="41">
    <source>
        <dbReference type="Proteomes" id="UP000694425"/>
    </source>
</evidence>
<dbReference type="Pfam" id="PF00780">
    <property type="entry name" value="CNH"/>
    <property type="match status" value="1"/>
</dbReference>
<feature type="domain" description="PH" evidence="35">
    <location>
        <begin position="1023"/>
        <end position="1142"/>
    </location>
</feature>
<feature type="coiled-coil region" evidence="33">
    <location>
        <begin position="675"/>
        <end position="756"/>
    </location>
</feature>
<feature type="domain" description="AGC-kinase C-terminal" evidence="39">
    <location>
        <begin position="291"/>
        <end position="361"/>
    </location>
</feature>
<keyword evidence="17" id="KW-0418">Kinase</keyword>
<evidence type="ECO:0000256" key="15">
    <source>
        <dbReference type="ARBA" id="ARBA00022741"/>
    </source>
</evidence>
<evidence type="ECO:0000256" key="8">
    <source>
        <dbReference type="ARBA" id="ARBA00022475"/>
    </source>
</evidence>
<feature type="region of interest" description="Disordered" evidence="34">
    <location>
        <begin position="536"/>
        <end position="571"/>
    </location>
</feature>
<dbReference type="SMART" id="SM00233">
    <property type="entry name" value="PH"/>
    <property type="match status" value="1"/>
</dbReference>
<dbReference type="Pfam" id="PF08826">
    <property type="entry name" value="DMPK_coil"/>
    <property type="match status" value="1"/>
</dbReference>
<dbReference type="Gene3D" id="2.30.29.30">
    <property type="entry name" value="Pleckstrin-homology domain (PH domain)/Phosphotyrosine-binding domain (PTB)"/>
    <property type="match status" value="1"/>
</dbReference>
<evidence type="ECO:0000256" key="32">
    <source>
        <dbReference type="PROSITE-ProRule" id="PRU10141"/>
    </source>
</evidence>
<feature type="region of interest" description="Disordered" evidence="34">
    <location>
        <begin position="1415"/>
        <end position="1435"/>
    </location>
</feature>
<evidence type="ECO:0000259" key="36">
    <source>
        <dbReference type="PROSITE" id="PS50011"/>
    </source>
</evidence>
<dbReference type="Gene3D" id="1.20.5.340">
    <property type="match status" value="1"/>
</dbReference>
<keyword evidence="11" id="KW-0723">Serine/threonine-protein kinase</keyword>
<dbReference type="EC" id="2.7.11.1" evidence="7"/>
<evidence type="ECO:0000256" key="4">
    <source>
        <dbReference type="ARBA" id="ARBA00004496"/>
    </source>
</evidence>
<dbReference type="GO" id="GO:0008270">
    <property type="term" value="F:zinc ion binding"/>
    <property type="evidence" value="ECO:0007669"/>
    <property type="project" value="UniProtKB-KW"/>
</dbReference>
<feature type="domain" description="Phorbol-ester/DAG-type" evidence="37">
    <location>
        <begin position="953"/>
        <end position="1003"/>
    </location>
</feature>
<evidence type="ECO:0000313" key="40">
    <source>
        <dbReference type="Ensembl" id="ENSNVIP00000016039.1"/>
    </source>
</evidence>
<dbReference type="CDD" id="cd20865">
    <property type="entry name" value="C1_MRCKbeta"/>
    <property type="match status" value="1"/>
</dbReference>
<feature type="coiled-coil region" evidence="33">
    <location>
        <begin position="832"/>
        <end position="887"/>
    </location>
</feature>
<dbReference type="Pfam" id="PF00130">
    <property type="entry name" value="C1_1"/>
    <property type="match status" value="1"/>
</dbReference>
<dbReference type="GO" id="GO:0005886">
    <property type="term" value="C:plasma membrane"/>
    <property type="evidence" value="ECO:0007669"/>
    <property type="project" value="UniProtKB-SubCell"/>
</dbReference>
<keyword evidence="20" id="KW-0460">Magnesium</keyword>
<keyword evidence="24" id="KW-0966">Cell projection</keyword>
<evidence type="ECO:0000256" key="30">
    <source>
        <dbReference type="ARBA" id="ARBA00079498"/>
    </source>
</evidence>
<evidence type="ECO:0000256" key="1">
    <source>
        <dbReference type="ARBA" id="ARBA00001946"/>
    </source>
</evidence>
<dbReference type="GeneTree" id="ENSGT01030000234517"/>
<evidence type="ECO:0000256" key="11">
    <source>
        <dbReference type="ARBA" id="ARBA00022527"/>
    </source>
</evidence>
<dbReference type="InterPro" id="IPR011993">
    <property type="entry name" value="PH-like_dom_sf"/>
</dbReference>
<keyword evidence="12" id="KW-0597">Phosphoprotein</keyword>
<comment type="function">
    <text evidence="27">Serine/threonine-protein kinase which is an important downstream effector of CDC42 and plays a role in the regulation of cytoskeleton reorganization and cell migration. Regulates actin cytoskeletal reorganization via phosphorylation of PPP1R12C and MYL9/MLC2. In concert with MYO18A and LURAP1, is involved in modulating lamellar actomyosin retrograde flow that is crucial to cell protrusion and migration. Phosphorylates PPP1R12A. In concert with FAM89B/LRAP25 mediates the targeting of LIMK1 to the lamellipodium resulting in its activation and subsequent phosphorylation of CFL1 which is important for lamellipodial F-actin regulation.</text>
</comment>
<feature type="compositionally biased region" description="Basic and acidic residues" evidence="34">
    <location>
        <begin position="561"/>
        <end position="571"/>
    </location>
</feature>
<evidence type="ECO:0000256" key="27">
    <source>
        <dbReference type="ARBA" id="ARBA00060291"/>
    </source>
</evidence>
<dbReference type="GO" id="GO:0004674">
    <property type="term" value="F:protein serine/threonine kinase activity"/>
    <property type="evidence" value="ECO:0007669"/>
    <property type="project" value="UniProtKB-KW"/>
</dbReference>
<evidence type="ECO:0000256" key="34">
    <source>
        <dbReference type="SAM" id="MobiDB-lite"/>
    </source>
</evidence>
<keyword evidence="14" id="KW-0479">Metal-binding</keyword>
<dbReference type="CDD" id="cd01243">
    <property type="entry name" value="PH_MRCK"/>
    <property type="match status" value="1"/>
</dbReference>
<dbReference type="FunFam" id="3.30.200.20:FF:001044">
    <property type="entry name" value="Serine/threonine-protein kinase MRCK beta"/>
    <property type="match status" value="1"/>
</dbReference>
<dbReference type="InterPro" id="IPR014930">
    <property type="entry name" value="Myotonic_dystrophy_kinase_coil"/>
</dbReference>
<dbReference type="FunFam" id="2.30.29.30:FF:000140">
    <property type="entry name" value="CDC42 binding protein kinase beta"/>
    <property type="match status" value="1"/>
</dbReference>
<dbReference type="FunFam" id="1.20.5.340:FF:000010">
    <property type="entry name" value="Non-specific serine/threonine protein kinase"/>
    <property type="match status" value="1"/>
</dbReference>
<dbReference type="GO" id="GO:0042641">
    <property type="term" value="C:actomyosin"/>
    <property type="evidence" value="ECO:0007669"/>
    <property type="project" value="TreeGrafter"/>
</dbReference>
<dbReference type="PROSITE" id="PS00107">
    <property type="entry name" value="PROTEIN_KINASE_ATP"/>
    <property type="match status" value="1"/>
</dbReference>
<evidence type="ECO:0000256" key="20">
    <source>
        <dbReference type="ARBA" id="ARBA00022842"/>
    </source>
</evidence>
<comment type="similarity">
    <text evidence="6">Belongs to the protein kinase superfamily. AGC Ser/Thr protein kinase family. DMPK subfamily.</text>
</comment>
<feature type="domain" description="Protein kinase" evidence="36">
    <location>
        <begin position="24"/>
        <end position="290"/>
    </location>
</feature>
<dbReference type="InterPro" id="IPR050839">
    <property type="entry name" value="Rho-assoc_Ser/Thr_Kinase"/>
</dbReference>
<evidence type="ECO:0000256" key="10">
    <source>
        <dbReference type="ARBA" id="ARBA00022490"/>
    </source>
</evidence>
<dbReference type="InterPro" id="IPR020454">
    <property type="entry name" value="DAG/PE-bd"/>
</dbReference>
<dbReference type="SMART" id="SM00109">
    <property type="entry name" value="C1"/>
    <property type="match status" value="1"/>
</dbReference>
<evidence type="ECO:0000256" key="28">
    <source>
        <dbReference type="ARBA" id="ARBA00073267"/>
    </source>
</evidence>
<evidence type="ECO:0000256" key="6">
    <source>
        <dbReference type="ARBA" id="ARBA00005719"/>
    </source>
</evidence>
<dbReference type="GO" id="GO:0031032">
    <property type="term" value="P:actomyosin structure organization"/>
    <property type="evidence" value="ECO:0007669"/>
    <property type="project" value="UniProtKB-ARBA"/>
</dbReference>
<keyword evidence="10" id="KW-0963">Cytoplasm</keyword>
<evidence type="ECO:0000256" key="13">
    <source>
        <dbReference type="ARBA" id="ARBA00022679"/>
    </source>
</evidence>
<evidence type="ECO:0000259" key="39">
    <source>
        <dbReference type="PROSITE" id="PS51285"/>
    </source>
</evidence>
<name>A0A8C7EQS8_NEOVI</name>
<dbReference type="FunFam" id="3.30.60.20:FF:000005">
    <property type="entry name" value="Non-specific serine/threonine protein kinase"/>
    <property type="match status" value="1"/>
</dbReference>
<dbReference type="InterPro" id="IPR057529">
    <property type="entry name" value="MRCK/ROCK_PH"/>
</dbReference>
<dbReference type="PANTHER" id="PTHR22988">
    <property type="entry name" value="MYOTONIC DYSTROPHY S/T KINASE-RELATED"/>
    <property type="match status" value="1"/>
</dbReference>
<dbReference type="PROSITE" id="PS50011">
    <property type="entry name" value="PROTEIN_KINASE_DOM"/>
    <property type="match status" value="1"/>
</dbReference>
<dbReference type="InterPro" id="IPR017441">
    <property type="entry name" value="Protein_kinase_ATP_BS"/>
</dbReference>